<reference evidence="3 4" key="1">
    <citation type="submission" date="2019-06" db="EMBL/GenBank/DDBJ databases">
        <title>Sequencing the genomes of 1000 actinobacteria strains.</title>
        <authorList>
            <person name="Klenk H.-P."/>
        </authorList>
    </citation>
    <scope>NUCLEOTIDE SEQUENCE [LARGE SCALE GENOMIC DNA]</scope>
    <source>
        <strain evidence="3 4">DSM 44826</strain>
    </source>
</reference>
<evidence type="ECO:0000313" key="4">
    <source>
        <dbReference type="Proteomes" id="UP000317940"/>
    </source>
</evidence>
<dbReference type="OrthoDB" id="9786919at2"/>
<dbReference type="InterPro" id="IPR036890">
    <property type="entry name" value="HATPase_C_sf"/>
</dbReference>
<evidence type="ECO:0000313" key="3">
    <source>
        <dbReference type="EMBL" id="TWG00074.1"/>
    </source>
</evidence>
<evidence type="ECO:0008006" key="5">
    <source>
        <dbReference type="Google" id="ProtNLM"/>
    </source>
</evidence>
<evidence type="ECO:0000256" key="1">
    <source>
        <dbReference type="SAM" id="MobiDB-lite"/>
    </source>
</evidence>
<keyword evidence="4" id="KW-1185">Reference proteome</keyword>
<protein>
    <recommendedName>
        <fullName evidence="5">Histidine kinase</fullName>
    </recommendedName>
</protein>
<evidence type="ECO:0000256" key="2">
    <source>
        <dbReference type="SAM" id="Phobius"/>
    </source>
</evidence>
<feature type="region of interest" description="Disordered" evidence="1">
    <location>
        <begin position="1"/>
        <end position="20"/>
    </location>
</feature>
<keyword evidence="2" id="KW-1133">Transmembrane helix</keyword>
<keyword evidence="2" id="KW-0472">Membrane</keyword>
<dbReference type="EMBL" id="VIWT01000001">
    <property type="protein sequence ID" value="TWG00074.1"/>
    <property type="molecule type" value="Genomic_DNA"/>
</dbReference>
<feature type="region of interest" description="Disordered" evidence="1">
    <location>
        <begin position="219"/>
        <end position="239"/>
    </location>
</feature>
<comment type="caution">
    <text evidence="3">The sequence shown here is derived from an EMBL/GenBank/DDBJ whole genome shotgun (WGS) entry which is preliminary data.</text>
</comment>
<name>A0A561UL40_9ACTN</name>
<feature type="transmembrane region" description="Helical" evidence="2">
    <location>
        <begin position="187"/>
        <end position="208"/>
    </location>
</feature>
<keyword evidence="2" id="KW-0812">Transmembrane</keyword>
<dbReference type="AlphaFoldDB" id="A0A561UL40"/>
<proteinExistence type="predicted"/>
<dbReference type="RefSeq" id="WP_145906227.1">
    <property type="nucleotide sequence ID" value="NZ_BAAAMZ010000026.1"/>
</dbReference>
<sequence length="374" mass="38080">MRLLRVARQRAGSGERPGGHGVRLRAAAAALLASALACTAGTAWVGRSVRGQHEQAAADRAFAALQDVSARLPGAPGPEYPGFAYALVAPDGQWVRSVGLTDPRSFDPVVQLPPIAPQPPGPGAPGLFAPDTVTVSYPPGSAPNARSAALGEGPYQFLRSLTAGQLTVYVLIDPLPAERAGERVTALLGWVATPALSVLAAALAWTAAGLTLRRRAAESGPATAAAPPPAADPLPGDGLLPSERTVELHDLVAAQLAERARTAPGLAFTGELAPVTVRGREVLLARVVRGLLDDAVRHARSGVTASLRRAGGLAVLTVAADGRVEPDGDRTAGLALVRTAVHALGGTATAGEPGWAPGACLVVRLPAVSRSDRP</sequence>
<organism evidence="3 4">
    <name type="scientific">Kitasatospora viridis</name>
    <dbReference type="NCBI Taxonomy" id="281105"/>
    <lineage>
        <taxon>Bacteria</taxon>
        <taxon>Bacillati</taxon>
        <taxon>Actinomycetota</taxon>
        <taxon>Actinomycetes</taxon>
        <taxon>Kitasatosporales</taxon>
        <taxon>Streptomycetaceae</taxon>
        <taxon>Kitasatospora</taxon>
    </lineage>
</organism>
<dbReference type="Proteomes" id="UP000317940">
    <property type="component" value="Unassembled WGS sequence"/>
</dbReference>
<dbReference type="SUPFAM" id="SSF55874">
    <property type="entry name" value="ATPase domain of HSP90 chaperone/DNA topoisomerase II/histidine kinase"/>
    <property type="match status" value="1"/>
</dbReference>
<gene>
    <name evidence="3" type="ORF">FHX73_113940</name>
</gene>
<accession>A0A561UL40</accession>
<dbReference type="Gene3D" id="3.30.565.10">
    <property type="entry name" value="Histidine kinase-like ATPase, C-terminal domain"/>
    <property type="match status" value="1"/>
</dbReference>